<dbReference type="InterPro" id="IPR036179">
    <property type="entry name" value="Ig-like_dom_sf"/>
</dbReference>
<keyword evidence="2" id="KW-0812">Transmembrane</keyword>
<evidence type="ECO:0000259" key="3">
    <source>
        <dbReference type="PROSITE" id="PS50835"/>
    </source>
</evidence>
<feature type="compositionally biased region" description="Basic and acidic residues" evidence="1">
    <location>
        <begin position="37"/>
        <end position="54"/>
    </location>
</feature>
<reference evidence="5" key="1">
    <citation type="submission" date="2025-08" db="UniProtKB">
        <authorList>
            <consortium name="RefSeq"/>
        </authorList>
    </citation>
    <scope>IDENTIFICATION</scope>
    <source>
        <strain evidence="5">Nigerian</strain>
        <tissue evidence="5">Liver and blood</tissue>
    </source>
</reference>
<dbReference type="PROSITE" id="PS50835">
    <property type="entry name" value="IG_LIKE"/>
    <property type="match status" value="1"/>
</dbReference>
<gene>
    <name evidence="5 6" type="primary">LOC116408864</name>
</gene>
<dbReference type="Proteomes" id="UP000008143">
    <property type="component" value="Chromosome 2"/>
</dbReference>
<dbReference type="AGR" id="Xenbase:XB-GENE-29094763"/>
<dbReference type="RefSeq" id="XP_031752856.1">
    <property type="nucleotide sequence ID" value="XM_031896996.1"/>
</dbReference>
<dbReference type="AlphaFoldDB" id="A0A8J1J853"/>
<evidence type="ECO:0000313" key="6">
    <source>
        <dbReference type="Xenbase" id="XB-GENE-29094763"/>
    </source>
</evidence>
<organism evidence="4 5">
    <name type="scientific">Xenopus tropicalis</name>
    <name type="common">Western clawed frog</name>
    <name type="synonym">Silurana tropicalis</name>
    <dbReference type="NCBI Taxonomy" id="8364"/>
    <lineage>
        <taxon>Eukaryota</taxon>
        <taxon>Metazoa</taxon>
        <taxon>Chordata</taxon>
        <taxon>Craniata</taxon>
        <taxon>Vertebrata</taxon>
        <taxon>Euteleostomi</taxon>
        <taxon>Amphibia</taxon>
        <taxon>Batrachia</taxon>
        <taxon>Anura</taxon>
        <taxon>Pipoidea</taxon>
        <taxon>Pipidae</taxon>
        <taxon>Xenopodinae</taxon>
        <taxon>Xenopus</taxon>
        <taxon>Silurana</taxon>
    </lineage>
</organism>
<dbReference type="SUPFAM" id="SSF48726">
    <property type="entry name" value="Immunoglobulin"/>
    <property type="match status" value="1"/>
</dbReference>
<dbReference type="Gene3D" id="2.60.40.10">
    <property type="entry name" value="Immunoglobulins"/>
    <property type="match status" value="1"/>
</dbReference>
<evidence type="ECO:0000313" key="5">
    <source>
        <dbReference type="RefSeq" id="XP_031752856.1"/>
    </source>
</evidence>
<evidence type="ECO:0000313" key="4">
    <source>
        <dbReference type="Proteomes" id="UP000008143"/>
    </source>
</evidence>
<dbReference type="Xenbase" id="XB-GENE-29094763">
    <property type="gene designation" value="LOC116408864"/>
</dbReference>
<sequence>MKTRKKKSCTRQIFFITAILMMIGITMASTITNQKIPSERVRREEPEAREEQTEAKPTGKTRILGEILEEQGPEEPTEVQGELSLGTQSGPVLKFCVRIPFLQGGQIRIDITLGPRAKYKWMKGTYTYENNTQSWECNVDDFAVWTLEIRGEQPLTFRSNPDLGEAHISKQGTLNPLNLYSSRIWMKQLRPGRSSQDREAGDDTVGRVWEIQADRGLEPISIQMSFLESDVVFPEIRIWPEKVELQEDLSLKLSCGTRLSLPAEATISWIRGKEDLGSITFGSQVVIHQGIMGKIEWSDQTLKFKSKALTLADQGNYECCISIQNKTACKSAKVTVTPHPRNISCSGQSFIPSSPFQINHFHSKPLLKDGQFITILWHFNRSEWKISTRYPQCRPHLVNMEKGMDYWFGNREHNIPRARRDVIGKILGGFGTVGSVMNSMSIGSLQKDLESTGLLDSKGIHVQRNLNQILNSMVVKTASVLGPSVLHLQETTVGLLKSSNIAEVARACMEIQIEYSTDLKVTAQALHGGITPLGIRNSLPEEYRIALNHLDLWINKWMGCNEKECLGTSLIPLAGQELPVYSMAILGIPVSNNQLLFYKLQYKDFIIPAEPAEPEQVDLSACLHFSSKVLCTPYQIRTVYHSCFHNQSMCPVQVETIKSTYDLVTPINNDKICFQVMTNDEEVKVFFHSCTATSKLKRGLYCAQDGPIEVVLRNVRIPVPKYLSRDVNSIPIQFNLSQVSEFPWKEWAARLEQDQGLLHSLHKQLHEAEVIFQHEQGNLELIEHDLSGMSGMTWWKKFSKSVQSWSHTSAGTAATNFMLHPFIILLCVCLICIFMQVCLICKTKSMYRNLRRSLEQGELILREMIIRKN</sequence>
<protein>
    <submittedName>
        <fullName evidence="5">Uncharacterized protein LOC116408864</fullName>
    </submittedName>
</protein>
<feature type="domain" description="Ig-like" evidence="3">
    <location>
        <begin position="234"/>
        <end position="335"/>
    </location>
</feature>
<dbReference type="KEGG" id="xtr:116408864"/>
<dbReference type="InterPro" id="IPR007110">
    <property type="entry name" value="Ig-like_dom"/>
</dbReference>
<keyword evidence="2" id="KW-0472">Membrane</keyword>
<proteinExistence type="predicted"/>
<keyword evidence="4" id="KW-1185">Reference proteome</keyword>
<evidence type="ECO:0000256" key="2">
    <source>
        <dbReference type="SAM" id="Phobius"/>
    </source>
</evidence>
<dbReference type="OrthoDB" id="9905979at2759"/>
<keyword evidence="2" id="KW-1133">Transmembrane helix</keyword>
<evidence type="ECO:0000256" key="1">
    <source>
        <dbReference type="SAM" id="MobiDB-lite"/>
    </source>
</evidence>
<name>A0A8J1J853_XENTR</name>
<accession>A0A8J1J853</accession>
<feature type="transmembrane region" description="Helical" evidence="2">
    <location>
        <begin position="817"/>
        <end position="841"/>
    </location>
</feature>
<feature type="region of interest" description="Disordered" evidence="1">
    <location>
        <begin position="36"/>
        <end position="58"/>
    </location>
</feature>
<dbReference type="GeneID" id="116408864"/>
<dbReference type="InterPro" id="IPR013783">
    <property type="entry name" value="Ig-like_fold"/>
</dbReference>